<dbReference type="EC" id="5.3.1.6" evidence="3"/>
<evidence type="ECO:0000256" key="2">
    <source>
        <dbReference type="ARBA" id="ARBA00023235"/>
    </source>
</evidence>
<dbReference type="HAMAP" id="MF_00170">
    <property type="entry name" value="Rib_5P_isom_A"/>
    <property type="match status" value="1"/>
</dbReference>
<dbReference type="EMBL" id="ACKU01000033">
    <property type="protein sequence ID" value="EER73949.1"/>
    <property type="molecule type" value="Genomic_DNA"/>
</dbReference>
<feature type="transmembrane region" description="Helical" evidence="4">
    <location>
        <begin position="12"/>
        <end position="33"/>
    </location>
</feature>
<dbReference type="NCBIfam" id="TIGR00021">
    <property type="entry name" value="rpiA"/>
    <property type="match status" value="1"/>
</dbReference>
<keyword evidence="4" id="KW-1133">Transmembrane helix</keyword>
<evidence type="ECO:0000256" key="4">
    <source>
        <dbReference type="SAM" id="Phobius"/>
    </source>
</evidence>
<evidence type="ECO:0000313" key="5">
    <source>
        <dbReference type="EMBL" id="EER73949.1"/>
    </source>
</evidence>
<comment type="function">
    <text evidence="3">Catalyzes the reversible conversion of ribose-5-phosphate to ribulose 5-phosphate.</text>
</comment>
<name>C5RCY5_WEIPA</name>
<dbReference type="SUPFAM" id="SSF100950">
    <property type="entry name" value="NagB/RpiA/CoA transferase-like"/>
    <property type="match status" value="1"/>
</dbReference>
<dbReference type="GO" id="GO:0009052">
    <property type="term" value="P:pentose-phosphate shunt, non-oxidative branch"/>
    <property type="evidence" value="ECO:0007669"/>
    <property type="project" value="UniProtKB-UniRule"/>
</dbReference>
<dbReference type="PANTHER" id="PTHR11934">
    <property type="entry name" value="RIBOSE-5-PHOSPHATE ISOMERASE"/>
    <property type="match status" value="1"/>
</dbReference>
<dbReference type="UniPathway" id="UPA00115">
    <property type="reaction ID" value="UER00412"/>
</dbReference>
<dbReference type="InterPro" id="IPR020672">
    <property type="entry name" value="Ribose5P_isomerase_typA_subgr"/>
</dbReference>
<dbReference type="FunFam" id="3.40.50.1360:FF:000001">
    <property type="entry name" value="Ribose-5-phosphate isomerase A"/>
    <property type="match status" value="1"/>
</dbReference>
<dbReference type="PANTHER" id="PTHR11934:SF0">
    <property type="entry name" value="RIBOSE-5-PHOSPHATE ISOMERASE"/>
    <property type="match status" value="1"/>
</dbReference>
<dbReference type="Gene3D" id="3.30.70.260">
    <property type="match status" value="1"/>
</dbReference>
<dbReference type="GO" id="GO:0004751">
    <property type="term" value="F:ribose-5-phosphate isomerase activity"/>
    <property type="evidence" value="ECO:0007669"/>
    <property type="project" value="UniProtKB-UniRule"/>
</dbReference>
<keyword evidence="4" id="KW-0812">Transmembrane</keyword>
<organism evidence="5 6">
    <name type="scientific">Weissella paramesenteroides ATCC 33313</name>
    <dbReference type="NCBI Taxonomy" id="585506"/>
    <lineage>
        <taxon>Bacteria</taxon>
        <taxon>Bacillati</taxon>
        <taxon>Bacillota</taxon>
        <taxon>Bacilli</taxon>
        <taxon>Lactobacillales</taxon>
        <taxon>Lactobacillaceae</taxon>
        <taxon>Weissella</taxon>
    </lineage>
</organism>
<proteinExistence type="inferred from homology"/>
<feature type="binding site" evidence="3">
    <location>
        <position position="174"/>
    </location>
    <ligand>
        <name>substrate</name>
    </ligand>
</feature>
<gene>
    <name evidence="3 5" type="primary">rpiA</name>
    <name evidence="5" type="ORF">HMPREF0877_1747</name>
</gene>
<keyword evidence="2 3" id="KW-0413">Isomerase</keyword>
<feature type="active site" description="Proton acceptor" evidence="3">
    <location>
        <position position="156"/>
    </location>
</feature>
<feature type="binding site" evidence="3">
    <location>
        <begin position="134"/>
        <end position="137"/>
    </location>
    <ligand>
        <name>substrate</name>
    </ligand>
</feature>
<accession>C5RCY5</accession>
<keyword evidence="6" id="KW-1185">Reference proteome</keyword>
<dbReference type="HOGENOM" id="CLU_056590_1_0_9"/>
<comment type="subunit">
    <text evidence="3">Homodimer.</text>
</comment>
<feature type="binding site" evidence="3">
    <location>
        <begin position="78"/>
        <end position="81"/>
    </location>
    <ligand>
        <name>substrate</name>
    </ligand>
</feature>
<keyword evidence="4" id="KW-0472">Membrane</keyword>
<comment type="similarity">
    <text evidence="3">Belongs to the ribose 5-phosphate isomerase family.</text>
</comment>
<dbReference type="Gene3D" id="3.40.50.1360">
    <property type="match status" value="1"/>
</dbReference>
<dbReference type="InterPro" id="IPR004788">
    <property type="entry name" value="Ribose5P_isomerase_type_A"/>
</dbReference>
<dbReference type="InterPro" id="IPR037171">
    <property type="entry name" value="NagB/RpiA_transferase-like"/>
</dbReference>
<dbReference type="GO" id="GO:0006014">
    <property type="term" value="P:D-ribose metabolic process"/>
    <property type="evidence" value="ECO:0007669"/>
    <property type="project" value="TreeGrafter"/>
</dbReference>
<dbReference type="Proteomes" id="UP000004528">
    <property type="component" value="Unassembled WGS sequence"/>
</dbReference>
<dbReference type="NCBIfam" id="NF001924">
    <property type="entry name" value="PRK00702.1"/>
    <property type="match status" value="1"/>
</dbReference>
<reference evidence="5 6" key="1">
    <citation type="submission" date="2009-04" db="EMBL/GenBank/DDBJ databases">
        <authorList>
            <person name="Qin X."/>
            <person name="Bachman B."/>
            <person name="Battles P."/>
            <person name="Bell A."/>
            <person name="Bess C."/>
            <person name="Bickham C."/>
            <person name="Chaboub L."/>
            <person name="Chen D."/>
            <person name="Coyle M."/>
            <person name="Deiros D.R."/>
            <person name="Dinh H."/>
            <person name="Forbes L."/>
            <person name="Fowler G."/>
            <person name="Francisco L."/>
            <person name="Fu Q."/>
            <person name="Gubbala S."/>
            <person name="Hale W."/>
            <person name="Han Y."/>
            <person name="Hemphill L."/>
            <person name="Highlander S.K."/>
            <person name="Hirani K."/>
            <person name="Hogues M."/>
            <person name="Jackson L."/>
            <person name="Jakkamsetti A."/>
            <person name="Javaid M."/>
            <person name="Jiang H."/>
            <person name="Korchina V."/>
            <person name="Kovar C."/>
            <person name="Lara F."/>
            <person name="Lee S."/>
            <person name="Mata R."/>
            <person name="Mathew T."/>
            <person name="Moen C."/>
            <person name="Morales K."/>
            <person name="Munidasa M."/>
            <person name="Nazareth L."/>
            <person name="Ngo R."/>
            <person name="Nguyen L."/>
            <person name="Okwuonu G."/>
            <person name="Ongeri F."/>
            <person name="Patil S."/>
            <person name="Petrosino J."/>
            <person name="Pham C."/>
            <person name="Pham P."/>
            <person name="Pu L.-L."/>
            <person name="Puazo M."/>
            <person name="Raj R."/>
            <person name="Reid J."/>
            <person name="Rouhana J."/>
            <person name="Saada N."/>
            <person name="Shang Y."/>
            <person name="Simmons D."/>
            <person name="Thornton R."/>
            <person name="Warren J."/>
            <person name="Weissenberger G."/>
            <person name="Zhang J."/>
            <person name="Zhang L."/>
            <person name="Zhou C."/>
            <person name="Zhu D."/>
            <person name="Muzny D."/>
            <person name="Worley K."/>
            <person name="Gibbs R."/>
        </authorList>
    </citation>
    <scope>NUCLEOTIDE SEQUENCE [LARGE SCALE GENOMIC DNA]</scope>
    <source>
        <strain evidence="5 6">ATCC 33313</strain>
    </source>
</reference>
<dbReference type="STRING" id="585506.HMPREF0877_1747"/>
<evidence type="ECO:0000256" key="1">
    <source>
        <dbReference type="ARBA" id="ARBA00001713"/>
    </source>
</evidence>
<dbReference type="eggNOG" id="COG0120">
    <property type="taxonomic scope" value="Bacteria"/>
</dbReference>
<comment type="caution">
    <text evidence="5">The sequence shown here is derived from an EMBL/GenBank/DDBJ whole genome shotgun (WGS) entry which is preliminary data.</text>
</comment>
<dbReference type="Pfam" id="PF06026">
    <property type="entry name" value="Rib_5-P_isom_A"/>
    <property type="match status" value="1"/>
</dbReference>
<sequence>MFFSLKNFMIQILLVINIGSIVNTFIAIFFYALSVKLIYCQGEKEEHIVIDQQIIQKKQAGEFAATLITDGMIVGLGTGSTVRFFIEALAAKINNEGLNITGVTTSNKTSSLAKSLGIKLASVDEVPMIDLTIDGADEVDHQLNGIKGGGAALLFEKIVALNSKKNIWIIDESKYHEVIGQFPLPVEVVPYGSHHLLKKFLAADMQPTFRRTATGERVTTDVGNYIIDLHLNRIEYPQSLAYFLEQTIGVVEHGLFLKTVDEVIIGGNQPTLISNTKP</sequence>
<feature type="binding site" evidence="3">
    <location>
        <begin position="147"/>
        <end position="150"/>
    </location>
    <ligand>
        <name>substrate</name>
    </ligand>
</feature>
<dbReference type="SUPFAM" id="SSF75445">
    <property type="entry name" value="D-ribose-5-phosphate isomerase (RpiA), lid domain"/>
    <property type="match status" value="1"/>
</dbReference>
<dbReference type="CDD" id="cd01398">
    <property type="entry name" value="RPI_A"/>
    <property type="match status" value="1"/>
</dbReference>
<dbReference type="GO" id="GO:0005829">
    <property type="term" value="C:cytosol"/>
    <property type="evidence" value="ECO:0007669"/>
    <property type="project" value="TreeGrafter"/>
</dbReference>
<comment type="pathway">
    <text evidence="3">Carbohydrate degradation; pentose phosphate pathway; D-ribose 5-phosphate from D-ribulose 5-phosphate (non-oxidative stage): step 1/1.</text>
</comment>
<comment type="catalytic activity">
    <reaction evidence="1 3">
        <text>aldehydo-D-ribose 5-phosphate = D-ribulose 5-phosphate</text>
        <dbReference type="Rhea" id="RHEA:14657"/>
        <dbReference type="ChEBI" id="CHEBI:58121"/>
        <dbReference type="ChEBI" id="CHEBI:58273"/>
        <dbReference type="EC" id="5.3.1.6"/>
    </reaction>
</comment>
<protein>
    <recommendedName>
        <fullName evidence="3">Ribose-5-phosphate isomerase A</fullName>
        <ecNumber evidence="3">5.3.1.6</ecNumber>
    </recommendedName>
    <alternativeName>
        <fullName evidence="3">Phosphoriboisomerase A</fullName>
        <shortName evidence="3">PRI</shortName>
    </alternativeName>
</protein>
<evidence type="ECO:0000256" key="3">
    <source>
        <dbReference type="HAMAP-Rule" id="MF_00170"/>
    </source>
</evidence>
<dbReference type="AlphaFoldDB" id="C5RCY5"/>
<evidence type="ECO:0000313" key="6">
    <source>
        <dbReference type="Proteomes" id="UP000004528"/>
    </source>
</evidence>